<feature type="repeat" description="TPR" evidence="3">
    <location>
        <begin position="161"/>
        <end position="194"/>
    </location>
</feature>
<keyword evidence="1" id="KW-0677">Repeat</keyword>
<dbReference type="InterPro" id="IPR051012">
    <property type="entry name" value="CellSynth/LPSAsmb/PSIAsmb"/>
</dbReference>
<evidence type="ECO:0000313" key="5">
    <source>
        <dbReference type="Proteomes" id="UP000483379"/>
    </source>
</evidence>
<dbReference type="PANTHER" id="PTHR45586">
    <property type="entry name" value="TPR REPEAT-CONTAINING PROTEIN PA4667"/>
    <property type="match status" value="1"/>
</dbReference>
<dbReference type="Pfam" id="PF14559">
    <property type="entry name" value="TPR_19"/>
    <property type="match status" value="1"/>
</dbReference>
<keyword evidence="5" id="KW-1185">Reference proteome</keyword>
<feature type="repeat" description="TPR" evidence="3">
    <location>
        <begin position="386"/>
        <end position="419"/>
    </location>
</feature>
<evidence type="ECO:0000256" key="2">
    <source>
        <dbReference type="ARBA" id="ARBA00022803"/>
    </source>
</evidence>
<protein>
    <submittedName>
        <fullName evidence="4">Tetratricopeptide repeat protein</fullName>
    </submittedName>
</protein>
<dbReference type="Pfam" id="PF13414">
    <property type="entry name" value="TPR_11"/>
    <property type="match status" value="1"/>
</dbReference>
<gene>
    <name evidence="4" type="ORF">G3446_26100</name>
</gene>
<feature type="non-terminal residue" evidence="4">
    <location>
        <position position="496"/>
    </location>
</feature>
<dbReference type="SUPFAM" id="SSF48452">
    <property type="entry name" value="TPR-like"/>
    <property type="match status" value="3"/>
</dbReference>
<dbReference type="PANTHER" id="PTHR45586:SF1">
    <property type="entry name" value="LIPOPOLYSACCHARIDE ASSEMBLY PROTEIN B"/>
    <property type="match status" value="1"/>
</dbReference>
<keyword evidence="2 3" id="KW-0802">TPR repeat</keyword>
<dbReference type="Proteomes" id="UP000483379">
    <property type="component" value="Unassembled WGS sequence"/>
</dbReference>
<comment type="caution">
    <text evidence="4">The sequence shown here is derived from an EMBL/GenBank/DDBJ whole genome shotgun (WGS) entry which is preliminary data.</text>
</comment>
<dbReference type="AlphaFoldDB" id="A0A6M0K6Z1"/>
<dbReference type="Pfam" id="PF13432">
    <property type="entry name" value="TPR_16"/>
    <property type="match status" value="2"/>
</dbReference>
<dbReference type="Gene3D" id="1.25.40.10">
    <property type="entry name" value="Tetratricopeptide repeat domain"/>
    <property type="match status" value="5"/>
</dbReference>
<evidence type="ECO:0000313" key="4">
    <source>
        <dbReference type="EMBL" id="NEV65259.1"/>
    </source>
</evidence>
<organism evidence="4 5">
    <name type="scientific">Thiorhodococcus minor</name>
    <dbReference type="NCBI Taxonomy" id="57489"/>
    <lineage>
        <taxon>Bacteria</taxon>
        <taxon>Pseudomonadati</taxon>
        <taxon>Pseudomonadota</taxon>
        <taxon>Gammaproteobacteria</taxon>
        <taxon>Chromatiales</taxon>
        <taxon>Chromatiaceae</taxon>
        <taxon>Thiorhodococcus</taxon>
    </lineage>
</organism>
<dbReference type="Gene3D" id="3.40.50.11380">
    <property type="match status" value="1"/>
</dbReference>
<feature type="repeat" description="TPR" evidence="3">
    <location>
        <begin position="297"/>
        <end position="330"/>
    </location>
</feature>
<dbReference type="EMBL" id="JAAIJQ010000191">
    <property type="protein sequence ID" value="NEV65259.1"/>
    <property type="molecule type" value="Genomic_DNA"/>
</dbReference>
<sequence>MESLQDFLARARAHHQAGRLADAEDAYRSALAVDPTYPSANHGLGVLQIERGLFESGLGHLRRALEGAPETGDYWQSLAEGLLLAQRAPDALEVIERAIAHGLDTRAAHELRARIVEDRPPPAPAPTDEDADALLSLFNQRHYEEAERLARRWTERAPGDAFGWKMLGAILAQSQRGSEALGVLEKSLGLDPGDAETLNSIGAVLQDLGRLEEAALHYARAAKAAPGFVAALNNLAAVMRSLGRLEESLEYCDIVLTIDPRHLKALNSRGAALREMGRLEEAIEAYRRALDIRPDYADAHSNLGNVLHALGRYEEALDAHRRALMLQPGHPEMLANLGNAYQQLGRFEEAEAAYRQACSIRSEDESLQLQAEQCHQLEVMLGSSQPEMLAILGNTYQYLGQLEVAEAAYRRASSIKNDDPSIYDGLLFTLNYHPDKSAEEIFAAYRDYERRFGAPLRASWRGHGNDRDPDRRLRLGYVSADLRAHSLRSFLEPLLA</sequence>
<feature type="repeat" description="TPR" evidence="3">
    <location>
        <begin position="195"/>
        <end position="228"/>
    </location>
</feature>
<feature type="repeat" description="TPR" evidence="3">
    <location>
        <begin position="331"/>
        <end position="364"/>
    </location>
</feature>
<evidence type="ECO:0000256" key="3">
    <source>
        <dbReference type="PROSITE-ProRule" id="PRU00339"/>
    </source>
</evidence>
<dbReference type="PROSITE" id="PS50293">
    <property type="entry name" value="TPR_REGION"/>
    <property type="match status" value="2"/>
</dbReference>
<evidence type="ECO:0000256" key="1">
    <source>
        <dbReference type="ARBA" id="ARBA00022737"/>
    </source>
</evidence>
<feature type="repeat" description="TPR" evidence="3">
    <location>
        <begin position="263"/>
        <end position="296"/>
    </location>
</feature>
<name>A0A6M0K6Z1_9GAMM</name>
<reference evidence="4 5" key="1">
    <citation type="submission" date="2020-02" db="EMBL/GenBank/DDBJ databases">
        <title>Genome sequences of Thiorhodococcus mannitoliphagus and Thiorhodococcus minor, purple sulfur photosynthetic bacteria in the gammaproteobacterial family, Chromatiaceae.</title>
        <authorList>
            <person name="Aviles F.A."/>
            <person name="Meyer T.E."/>
            <person name="Kyndt J.A."/>
        </authorList>
    </citation>
    <scope>NUCLEOTIDE SEQUENCE [LARGE SCALE GENOMIC DNA]</scope>
    <source>
        <strain evidence="4 5">DSM 11518</strain>
    </source>
</reference>
<feature type="repeat" description="TPR" evidence="3">
    <location>
        <begin position="229"/>
        <end position="262"/>
    </location>
</feature>
<dbReference type="PROSITE" id="PS50005">
    <property type="entry name" value="TPR"/>
    <property type="match status" value="7"/>
</dbReference>
<proteinExistence type="predicted"/>
<accession>A0A6M0K6Z1</accession>
<dbReference type="InterPro" id="IPR011990">
    <property type="entry name" value="TPR-like_helical_dom_sf"/>
</dbReference>
<dbReference type="Pfam" id="PF00515">
    <property type="entry name" value="TPR_1"/>
    <property type="match status" value="1"/>
</dbReference>
<dbReference type="RefSeq" id="WP_164456582.1">
    <property type="nucleotide sequence ID" value="NZ_JAAIJQ010000191.1"/>
</dbReference>
<dbReference type="InterPro" id="IPR019734">
    <property type="entry name" value="TPR_rpt"/>
</dbReference>
<dbReference type="Pfam" id="PF13181">
    <property type="entry name" value="TPR_8"/>
    <property type="match status" value="1"/>
</dbReference>
<dbReference type="SMART" id="SM00028">
    <property type="entry name" value="TPR"/>
    <property type="match status" value="10"/>
</dbReference>